<evidence type="ECO:0000313" key="1">
    <source>
        <dbReference type="EMBL" id="TLD41844.1"/>
    </source>
</evidence>
<dbReference type="Gene3D" id="1.10.1220.10">
    <property type="entry name" value="Met repressor-like"/>
    <property type="match status" value="1"/>
</dbReference>
<protein>
    <submittedName>
        <fullName evidence="1">Uncharacterized protein</fullName>
    </submittedName>
</protein>
<dbReference type="InterPro" id="IPR013321">
    <property type="entry name" value="Arc_rbn_hlx_hlx"/>
</dbReference>
<accession>A0A533QAW2</accession>
<evidence type="ECO:0000313" key="2">
    <source>
        <dbReference type="Proteomes" id="UP000319783"/>
    </source>
</evidence>
<organism evidence="1 2">
    <name type="scientific">Candidatus Jettenia ecosi</name>
    <dbReference type="NCBI Taxonomy" id="2494326"/>
    <lineage>
        <taxon>Bacteria</taxon>
        <taxon>Pseudomonadati</taxon>
        <taxon>Planctomycetota</taxon>
        <taxon>Candidatus Brocadiia</taxon>
        <taxon>Candidatus Brocadiales</taxon>
        <taxon>Candidatus Brocadiaceae</taxon>
        <taxon>Candidatus Jettenia</taxon>
    </lineage>
</organism>
<reference evidence="1 2" key="1">
    <citation type="submission" date="2019-04" db="EMBL/GenBank/DDBJ databases">
        <title>Genome of a novel bacterium Candidatus Jettenia ecosi reconstructed from metagenome of an anammox bioreactor.</title>
        <authorList>
            <person name="Mardanov A.V."/>
            <person name="Beletsky A.V."/>
            <person name="Ravin N.V."/>
            <person name="Botchkova E.A."/>
            <person name="Litti Y.V."/>
            <person name="Nozhevnikova A.N."/>
        </authorList>
    </citation>
    <scope>NUCLEOTIDE SEQUENCE [LARGE SCALE GENOMIC DNA]</scope>
    <source>
        <strain evidence="1">J2</strain>
    </source>
</reference>
<dbReference type="AlphaFoldDB" id="A0A533QAW2"/>
<name>A0A533QAW2_9BACT</name>
<dbReference type="Proteomes" id="UP000319783">
    <property type="component" value="Unassembled WGS sequence"/>
</dbReference>
<proteinExistence type="predicted"/>
<dbReference type="GO" id="GO:0006355">
    <property type="term" value="P:regulation of DNA-templated transcription"/>
    <property type="evidence" value="ECO:0007669"/>
    <property type="project" value="InterPro"/>
</dbReference>
<comment type="caution">
    <text evidence="1">The sequence shown here is derived from an EMBL/GenBank/DDBJ whole genome shotgun (WGS) entry which is preliminary data.</text>
</comment>
<sequence length="57" mass="6697">MDGGYKFLQGLIPIKMHRDFTLLARELRKSRSMLLREAVEFYLKNQKGKSSHEGDKQ</sequence>
<gene>
    <name evidence="1" type="ORF">JETT_1861</name>
</gene>
<dbReference type="EMBL" id="SULG01000034">
    <property type="protein sequence ID" value="TLD41844.1"/>
    <property type="molecule type" value="Genomic_DNA"/>
</dbReference>